<dbReference type="Pfam" id="PF02212">
    <property type="entry name" value="GED"/>
    <property type="match status" value="1"/>
</dbReference>
<evidence type="ECO:0000256" key="2">
    <source>
        <dbReference type="ARBA" id="ARBA00023134"/>
    </source>
</evidence>
<feature type="domain" description="GED" evidence="4">
    <location>
        <begin position="581"/>
        <end position="674"/>
    </location>
</feature>
<dbReference type="Proteomes" id="UP000235145">
    <property type="component" value="Unassembled WGS sequence"/>
</dbReference>
<dbReference type="Pfam" id="PF01031">
    <property type="entry name" value="Dynamin_M"/>
    <property type="match status" value="1"/>
</dbReference>
<dbReference type="InterPro" id="IPR030381">
    <property type="entry name" value="G_DYNAMIN_dom"/>
</dbReference>
<dbReference type="SUPFAM" id="SSF52540">
    <property type="entry name" value="P-loop containing nucleoside triphosphate hydrolases"/>
    <property type="match status" value="1"/>
</dbReference>
<dbReference type="GO" id="GO:0005874">
    <property type="term" value="C:microtubule"/>
    <property type="evidence" value="ECO:0000318"/>
    <property type="project" value="GO_Central"/>
</dbReference>
<protein>
    <recommendedName>
        <fullName evidence="8">Dynamin-type G domain-containing protein</fullName>
    </recommendedName>
</protein>
<dbReference type="GO" id="GO:0005525">
    <property type="term" value="F:GTP binding"/>
    <property type="evidence" value="ECO:0007669"/>
    <property type="project" value="UniProtKB-KW"/>
</dbReference>
<accession>A0A9R1WRG2</accession>
<reference evidence="6 7" key="1">
    <citation type="journal article" date="2017" name="Nat. Commun.">
        <title>Genome assembly with in vitro proximity ligation data and whole-genome triplication in lettuce.</title>
        <authorList>
            <person name="Reyes-Chin-Wo S."/>
            <person name="Wang Z."/>
            <person name="Yang X."/>
            <person name="Kozik A."/>
            <person name="Arikit S."/>
            <person name="Song C."/>
            <person name="Xia L."/>
            <person name="Froenicke L."/>
            <person name="Lavelle D.O."/>
            <person name="Truco M.J."/>
            <person name="Xia R."/>
            <person name="Zhu S."/>
            <person name="Xu C."/>
            <person name="Xu H."/>
            <person name="Xu X."/>
            <person name="Cox K."/>
            <person name="Korf I."/>
            <person name="Meyers B.C."/>
            <person name="Michelmore R.W."/>
        </authorList>
    </citation>
    <scope>NUCLEOTIDE SEQUENCE [LARGE SCALE GENOMIC DNA]</scope>
    <source>
        <strain evidence="7">cv. Salinas</strain>
        <tissue evidence="6">Seedlings</tissue>
    </source>
</reference>
<evidence type="ECO:0000256" key="1">
    <source>
        <dbReference type="ARBA" id="ARBA00022741"/>
    </source>
</evidence>
<organism evidence="6 7">
    <name type="scientific">Lactuca sativa</name>
    <name type="common">Garden lettuce</name>
    <dbReference type="NCBI Taxonomy" id="4236"/>
    <lineage>
        <taxon>Eukaryota</taxon>
        <taxon>Viridiplantae</taxon>
        <taxon>Streptophyta</taxon>
        <taxon>Embryophyta</taxon>
        <taxon>Tracheophyta</taxon>
        <taxon>Spermatophyta</taxon>
        <taxon>Magnoliopsida</taxon>
        <taxon>eudicotyledons</taxon>
        <taxon>Gunneridae</taxon>
        <taxon>Pentapetalae</taxon>
        <taxon>asterids</taxon>
        <taxon>campanulids</taxon>
        <taxon>Asterales</taxon>
        <taxon>Asteraceae</taxon>
        <taxon>Cichorioideae</taxon>
        <taxon>Cichorieae</taxon>
        <taxon>Lactucinae</taxon>
        <taxon>Lactuca</taxon>
    </lineage>
</organism>
<dbReference type="InterPro" id="IPR045063">
    <property type="entry name" value="Dynamin_N"/>
</dbReference>
<dbReference type="AlphaFoldDB" id="A0A9R1WRG2"/>
<keyword evidence="1" id="KW-0547">Nucleotide-binding</keyword>
<dbReference type="InterPro" id="IPR027417">
    <property type="entry name" value="P-loop_NTPase"/>
</dbReference>
<dbReference type="SMART" id="SM00053">
    <property type="entry name" value="DYNc"/>
    <property type="match status" value="1"/>
</dbReference>
<dbReference type="PRINTS" id="PR00195">
    <property type="entry name" value="DYNAMIN"/>
</dbReference>
<sequence length="674" mass="76412">MVLVNNNITTMAEKSNTMIPVTKTTNGGEVILPPFTEDRKPQFPPIVSSYNDKIRPILDAVDKLRRLKVTQEGIPLPAIVVVGDQSSGKSSVLESLAGISLPRGQNICTRVPLIMRLQNHPDAVPELILEYQKKTVMIMEERQISDAIDKATVEIAGDNKGISNVPLTLVVKKNGVPNLTMIDLPGIARVAVGDQPENIYEQISDMIMEHIKPEESIILNVLDANVDFSTCESICMSRRVDSTGQRTLAVVTKSDQSPEGLHEKVMSNDVNIGLGYICVRNRIKDETYEEARIQEATLFQTHPFLSKMDKSIVGIPILAHRLVQIQSMIISKCLPDIVKKINERLNASVLELNKLPRILTSIPDAMAAFMQIVGSLKETFQKILIRGELEYDDKEMHCNARLAEMLDEFSEELHKSEKISENFLVEEMLVLEEANGIRLSFFLSHSAFLYLLKKKLTNISNLPISFLNKVWGYLEIVWVRVLMDHCENHPQILPSIKKASLNVMLRMKEKLVERVYEKIEREKVTDYTCDPDFIASWNKLMGKRDEFLRAIPNRNSFSMEGYGSIDITHLVSVPATKRDQAFDLKMRIMAYWKIVSRRIVDWIALELRFVIQKMVNKVMEKEIVNEVMMRGGGGGMEKMLDEPTPVAAKRERLQMSIGLLQESQQIIQQVMDAI</sequence>
<keyword evidence="2" id="KW-0342">GTP-binding</keyword>
<dbReference type="PROSITE" id="PS51718">
    <property type="entry name" value="G_DYNAMIN_2"/>
    <property type="match status" value="1"/>
</dbReference>
<proteinExistence type="predicted"/>
<evidence type="ECO:0000313" key="7">
    <source>
        <dbReference type="Proteomes" id="UP000235145"/>
    </source>
</evidence>
<dbReference type="InterPro" id="IPR003130">
    <property type="entry name" value="GED"/>
</dbReference>
<comment type="caution">
    <text evidence="6">The sequence shown here is derived from an EMBL/GenBank/DDBJ whole genome shotgun (WGS) entry which is preliminary data.</text>
</comment>
<dbReference type="GO" id="GO:0008017">
    <property type="term" value="F:microtubule binding"/>
    <property type="evidence" value="ECO:0000318"/>
    <property type="project" value="GO_Central"/>
</dbReference>
<evidence type="ECO:0000256" key="3">
    <source>
        <dbReference type="ARBA" id="ARBA00023175"/>
    </source>
</evidence>
<dbReference type="CDD" id="cd08771">
    <property type="entry name" value="DLP_1"/>
    <property type="match status" value="1"/>
</dbReference>
<dbReference type="Gene3D" id="3.40.50.300">
    <property type="entry name" value="P-loop containing nucleotide triphosphate hydrolases"/>
    <property type="match status" value="1"/>
</dbReference>
<dbReference type="InterPro" id="IPR000375">
    <property type="entry name" value="Dynamin_stalk"/>
</dbReference>
<evidence type="ECO:0008006" key="8">
    <source>
        <dbReference type="Google" id="ProtNLM"/>
    </source>
</evidence>
<feature type="domain" description="Dynamin-type G" evidence="5">
    <location>
        <begin position="73"/>
        <end position="335"/>
    </location>
</feature>
<evidence type="ECO:0000313" key="6">
    <source>
        <dbReference type="EMBL" id="KAJ0184779.1"/>
    </source>
</evidence>
<keyword evidence="7" id="KW-1185">Reference proteome</keyword>
<evidence type="ECO:0000259" key="5">
    <source>
        <dbReference type="PROSITE" id="PS51718"/>
    </source>
</evidence>
<dbReference type="PANTHER" id="PTHR11566">
    <property type="entry name" value="DYNAMIN"/>
    <property type="match status" value="1"/>
</dbReference>
<dbReference type="InterPro" id="IPR022812">
    <property type="entry name" value="Dynamin"/>
</dbReference>
<dbReference type="EMBL" id="NBSK02000009">
    <property type="protein sequence ID" value="KAJ0184779.1"/>
    <property type="molecule type" value="Genomic_DNA"/>
</dbReference>
<dbReference type="Gramene" id="rna-gnl|WGS:NBSK|LSAT_9X94301_mrna">
    <property type="protein sequence ID" value="cds-PLY85138.1"/>
    <property type="gene ID" value="gene-LSAT_9X94301"/>
</dbReference>
<dbReference type="InterPro" id="IPR001401">
    <property type="entry name" value="Dynamin_GTPase"/>
</dbReference>
<dbReference type="SMART" id="SM00302">
    <property type="entry name" value="GED"/>
    <property type="match status" value="1"/>
</dbReference>
<dbReference type="PANTHER" id="PTHR11566:SF186">
    <property type="entry name" value="DYNAMIN CENTRAL DOMAIN, GTPASE EFFECTOR DOMAIN-CONTAINING PROTEIN-RELATED"/>
    <property type="match status" value="1"/>
</dbReference>
<dbReference type="InterPro" id="IPR020850">
    <property type="entry name" value="GED_dom"/>
</dbReference>
<name>A0A9R1WRG2_LACSA</name>
<dbReference type="GO" id="GO:0003924">
    <property type="term" value="F:GTPase activity"/>
    <property type="evidence" value="ECO:0000318"/>
    <property type="project" value="GO_Central"/>
</dbReference>
<dbReference type="Gene3D" id="1.20.120.1240">
    <property type="entry name" value="Dynamin, middle domain"/>
    <property type="match status" value="1"/>
</dbReference>
<keyword evidence="3" id="KW-0505">Motor protein</keyword>
<dbReference type="FunFam" id="3.40.50.300:FF:001237">
    <property type="entry name" value="Dynamin-related protein 4C"/>
    <property type="match status" value="1"/>
</dbReference>
<gene>
    <name evidence="6" type="ORF">LSAT_V11C900493780</name>
</gene>
<dbReference type="PROSITE" id="PS51388">
    <property type="entry name" value="GED"/>
    <property type="match status" value="1"/>
</dbReference>
<evidence type="ECO:0000259" key="4">
    <source>
        <dbReference type="PROSITE" id="PS51388"/>
    </source>
</evidence>
<dbReference type="Pfam" id="PF00350">
    <property type="entry name" value="Dynamin_N"/>
    <property type="match status" value="1"/>
</dbReference>
<dbReference type="GO" id="GO:0016020">
    <property type="term" value="C:membrane"/>
    <property type="evidence" value="ECO:0000318"/>
    <property type="project" value="GO_Central"/>
</dbReference>
<dbReference type="GO" id="GO:0005737">
    <property type="term" value="C:cytoplasm"/>
    <property type="evidence" value="ECO:0000318"/>
    <property type="project" value="GO_Central"/>
</dbReference>